<dbReference type="Gene3D" id="3.80.10.10">
    <property type="entry name" value="Ribonuclease Inhibitor"/>
    <property type="match status" value="1"/>
</dbReference>
<dbReference type="PANTHER" id="PTHR24366">
    <property type="entry name" value="IG(IMMUNOGLOBULIN) AND LRR(LEUCINE RICH REPEAT) DOMAINS"/>
    <property type="match status" value="1"/>
</dbReference>
<comment type="subcellular location">
    <subcellularLocation>
        <location evidence="1">Cell envelope</location>
    </subcellularLocation>
</comment>
<organism evidence="7 8">
    <name type="scientific">Clostridium tarantellae</name>
    <dbReference type="NCBI Taxonomy" id="39493"/>
    <lineage>
        <taxon>Bacteria</taxon>
        <taxon>Bacillati</taxon>
        <taxon>Bacillota</taxon>
        <taxon>Clostridia</taxon>
        <taxon>Eubacteriales</taxon>
        <taxon>Clostridiaceae</taxon>
        <taxon>Clostridium</taxon>
    </lineage>
</organism>
<evidence type="ECO:0000313" key="7">
    <source>
        <dbReference type="EMBL" id="MPQ45196.1"/>
    </source>
</evidence>
<dbReference type="SUPFAM" id="SSF158911">
    <property type="entry name" value="NEAT domain-like"/>
    <property type="match status" value="1"/>
</dbReference>
<dbReference type="Proteomes" id="UP000430345">
    <property type="component" value="Unassembled WGS sequence"/>
</dbReference>
<evidence type="ECO:0000256" key="4">
    <source>
        <dbReference type="ARBA" id="ARBA00022737"/>
    </source>
</evidence>
<reference evidence="7 8" key="1">
    <citation type="submission" date="2019-10" db="EMBL/GenBank/DDBJ databases">
        <title>The Genome Sequence of Clostridium tarantellae Isolated from Fish Brain.</title>
        <authorList>
            <person name="Bano L."/>
            <person name="Kiel M."/>
            <person name="Sales G."/>
            <person name="Doxey A.C."/>
            <person name="Mansfield M.J."/>
            <person name="Schiavone M."/>
            <person name="Rossetto O."/>
            <person name="Pirazzini M."/>
            <person name="Dobrindt U."/>
            <person name="Montecucco C."/>
        </authorList>
    </citation>
    <scope>NUCLEOTIDE SEQUENCE [LARGE SCALE GENOMIC DNA]</scope>
    <source>
        <strain evidence="7 8">DSM 3997</strain>
    </source>
</reference>
<sequence length="453" mass="50901">MSDFNINVNGDIKVEEGTSINLMEGISAKDKMGNDVSNHIKVTCENLNVDNPIEGKYKAIYSIKNNSSEIKTIERNIVVTKKNNNAENKNKLEDGVYTLGFQAYKLDSHNKETSMLGGFFDKNVKLEVKNGKMTITMLNTVQATMLYDFRMISNGIAAESKCNGYGEENNNGSYEMQTFQFPVSDITSEHIAGVLVSAMGGKKTDIGDMSKYKQVNIVFNKDIKKGWTGFEKGIKDHKKLKDKFEAIALNFDKDGDGKVSDSEYKDAKGGLNFKLQTLSEMREYAKIKDISKLKKFGNGIKSIDLTSHAISELPKGVFDNLTNLESLNLNCNKLTSLPKGIFDKLINLKELNLNENKIEELPEGIFDKLIKLETLTINRNRIKKLPDNIFNNLKSLDFLTLDENMIENIPTGIGNLKNLTWLTMNKNNITKVPKEMGELKKLSRLSLSNNNIK</sequence>
<evidence type="ECO:0000256" key="1">
    <source>
        <dbReference type="ARBA" id="ARBA00004196"/>
    </source>
</evidence>
<evidence type="ECO:0000256" key="3">
    <source>
        <dbReference type="ARBA" id="ARBA00022729"/>
    </source>
</evidence>
<dbReference type="AlphaFoldDB" id="A0A6I1MNW2"/>
<dbReference type="InterPro" id="IPR032179">
    <property type="entry name" value="Cry22Aa_Ig-like"/>
</dbReference>
<comment type="caution">
    <text evidence="7">The sequence shown here is derived from an EMBL/GenBank/DDBJ whole genome shotgun (WGS) entry which is preliminary data.</text>
</comment>
<dbReference type="SMART" id="SM00725">
    <property type="entry name" value="NEAT"/>
    <property type="match status" value="1"/>
</dbReference>
<dbReference type="InterPro" id="IPR006635">
    <property type="entry name" value="NEAT_dom"/>
</dbReference>
<dbReference type="PROSITE" id="PS00018">
    <property type="entry name" value="EF_HAND_1"/>
    <property type="match status" value="1"/>
</dbReference>
<name>A0A6I1MNW2_9CLOT</name>
<dbReference type="Gene3D" id="2.60.40.10">
    <property type="entry name" value="Immunoglobulins"/>
    <property type="match status" value="1"/>
</dbReference>
<keyword evidence="3" id="KW-0732">Signal</keyword>
<dbReference type="SMART" id="SM00364">
    <property type="entry name" value="LRR_BAC"/>
    <property type="match status" value="3"/>
</dbReference>
<keyword evidence="2" id="KW-0433">Leucine-rich repeat</keyword>
<dbReference type="GO" id="GO:0009274">
    <property type="term" value="C:peptidoglycan-based cell wall"/>
    <property type="evidence" value="ECO:0007669"/>
    <property type="project" value="UniProtKB-ARBA"/>
</dbReference>
<feature type="domain" description="EF-hand" evidence="5">
    <location>
        <begin position="239"/>
        <end position="274"/>
    </location>
</feature>
<evidence type="ECO:0000259" key="5">
    <source>
        <dbReference type="PROSITE" id="PS50222"/>
    </source>
</evidence>
<dbReference type="InterPro" id="IPR003591">
    <property type="entry name" value="Leu-rich_rpt_typical-subtyp"/>
</dbReference>
<dbReference type="FunFam" id="3.80.10.10:FF:001164">
    <property type="entry name" value="GH01279p"/>
    <property type="match status" value="1"/>
</dbReference>
<evidence type="ECO:0000256" key="2">
    <source>
        <dbReference type="ARBA" id="ARBA00022614"/>
    </source>
</evidence>
<dbReference type="InterPro" id="IPR018247">
    <property type="entry name" value="EF_Hand_1_Ca_BS"/>
</dbReference>
<dbReference type="RefSeq" id="WP_152892272.1">
    <property type="nucleotide sequence ID" value="NZ_WHJC01000494.1"/>
</dbReference>
<dbReference type="OrthoDB" id="1741961at2"/>
<dbReference type="Pfam" id="PF00560">
    <property type="entry name" value="LRR_1"/>
    <property type="match status" value="1"/>
</dbReference>
<dbReference type="SMART" id="SM00369">
    <property type="entry name" value="LRR_TYP"/>
    <property type="match status" value="5"/>
</dbReference>
<feature type="domain" description="NEAT" evidence="6">
    <location>
        <begin position="92"/>
        <end position="227"/>
    </location>
</feature>
<protein>
    <submittedName>
        <fullName evidence="7">Leucine-rich repeat protein</fullName>
    </submittedName>
</protein>
<dbReference type="CDD" id="cd06920">
    <property type="entry name" value="NEAT"/>
    <property type="match status" value="1"/>
</dbReference>
<dbReference type="InterPro" id="IPR013783">
    <property type="entry name" value="Ig-like_fold"/>
</dbReference>
<keyword evidence="4" id="KW-0677">Repeat</keyword>
<dbReference type="Gene3D" id="2.60.40.1850">
    <property type="match status" value="1"/>
</dbReference>
<proteinExistence type="predicted"/>
<evidence type="ECO:0000313" key="8">
    <source>
        <dbReference type="Proteomes" id="UP000430345"/>
    </source>
</evidence>
<dbReference type="Pfam" id="PF23598">
    <property type="entry name" value="LRR_14"/>
    <property type="match status" value="1"/>
</dbReference>
<gene>
    <name evidence="7" type="ORF">GBZ86_15885</name>
</gene>
<evidence type="ECO:0000259" key="6">
    <source>
        <dbReference type="PROSITE" id="PS50978"/>
    </source>
</evidence>
<dbReference type="GO" id="GO:0030313">
    <property type="term" value="C:cell envelope"/>
    <property type="evidence" value="ECO:0007669"/>
    <property type="project" value="UniProtKB-SubCell"/>
</dbReference>
<accession>A0A6I1MNW2</accession>
<dbReference type="PROSITE" id="PS50222">
    <property type="entry name" value="EF_HAND_2"/>
    <property type="match status" value="1"/>
</dbReference>
<dbReference type="InterPro" id="IPR032675">
    <property type="entry name" value="LRR_dom_sf"/>
</dbReference>
<dbReference type="PROSITE" id="PS50978">
    <property type="entry name" value="NEAT"/>
    <property type="match status" value="1"/>
</dbReference>
<dbReference type="PROSITE" id="PS51450">
    <property type="entry name" value="LRR"/>
    <property type="match status" value="3"/>
</dbReference>
<dbReference type="Pfam" id="PF16403">
    <property type="entry name" value="Bact_surface_Ig-like"/>
    <property type="match status" value="1"/>
</dbReference>
<dbReference type="PANTHER" id="PTHR24366:SF96">
    <property type="entry name" value="LEUCINE RICH REPEAT CONTAINING 53"/>
    <property type="match status" value="1"/>
</dbReference>
<dbReference type="SUPFAM" id="SSF52058">
    <property type="entry name" value="L domain-like"/>
    <property type="match status" value="1"/>
</dbReference>
<dbReference type="InterPro" id="IPR002048">
    <property type="entry name" value="EF_hand_dom"/>
</dbReference>
<feature type="non-terminal residue" evidence="7">
    <location>
        <position position="453"/>
    </location>
</feature>
<keyword evidence="8" id="KW-1185">Reference proteome</keyword>
<dbReference type="InterPro" id="IPR055414">
    <property type="entry name" value="LRR_R13L4/SHOC2-like"/>
</dbReference>
<dbReference type="InterPro" id="IPR037250">
    <property type="entry name" value="NEAT_dom_sf"/>
</dbReference>
<dbReference type="EMBL" id="WHJC01000494">
    <property type="protein sequence ID" value="MPQ45196.1"/>
    <property type="molecule type" value="Genomic_DNA"/>
</dbReference>
<dbReference type="Pfam" id="PF05031">
    <property type="entry name" value="NEAT"/>
    <property type="match status" value="1"/>
</dbReference>
<dbReference type="InterPro" id="IPR001611">
    <property type="entry name" value="Leu-rich_rpt"/>
</dbReference>
<dbReference type="GO" id="GO:0005509">
    <property type="term" value="F:calcium ion binding"/>
    <property type="evidence" value="ECO:0007669"/>
    <property type="project" value="InterPro"/>
</dbReference>